<evidence type="ECO:0000313" key="3">
    <source>
        <dbReference type="Proteomes" id="UP000318878"/>
    </source>
</evidence>
<keyword evidence="3" id="KW-1185">Reference proteome</keyword>
<dbReference type="EMBL" id="SJPF01000001">
    <property type="protein sequence ID" value="TWT38577.1"/>
    <property type="molecule type" value="Genomic_DNA"/>
</dbReference>
<evidence type="ECO:0000256" key="1">
    <source>
        <dbReference type="SAM" id="Phobius"/>
    </source>
</evidence>
<feature type="transmembrane region" description="Helical" evidence="1">
    <location>
        <begin position="72"/>
        <end position="92"/>
    </location>
</feature>
<feature type="transmembrane region" description="Helical" evidence="1">
    <location>
        <begin position="113"/>
        <end position="131"/>
    </location>
</feature>
<comment type="caution">
    <text evidence="2">The sequence shown here is derived from an EMBL/GenBank/DDBJ whole genome shotgun (WGS) entry which is preliminary data.</text>
</comment>
<evidence type="ECO:0008006" key="4">
    <source>
        <dbReference type="Google" id="ProtNLM"/>
    </source>
</evidence>
<keyword evidence="1" id="KW-0812">Transmembrane</keyword>
<protein>
    <recommendedName>
        <fullName evidence="4">LITAF domain-containing protein</fullName>
    </recommendedName>
</protein>
<dbReference type="AlphaFoldDB" id="A0A5C5VKT8"/>
<accession>A0A5C5VKT8</accession>
<proteinExistence type="predicted"/>
<feature type="transmembrane region" description="Helical" evidence="1">
    <location>
        <begin position="137"/>
        <end position="156"/>
    </location>
</feature>
<keyword evidence="1" id="KW-0472">Membrane</keyword>
<sequence>MASDETYIVPEINPFASPTADAAVVDESGYRIQGNKLEVRTPVKLPPICIHCGDDAHPGRSFARTIYYTPPWIFLLLLAGPIFVVIGSMLVRKPVKIDYALCPGCNGRRKQKIAFVSLVWLALLGCLVGAIAWESAVLGGVCFLLFLTGIVGLILCGEHFKATRHTDGVFQLSGAKASFLEHPIVHRNSLDYVDAL</sequence>
<reference evidence="2 3" key="1">
    <citation type="submission" date="2019-02" db="EMBL/GenBank/DDBJ databases">
        <title>Deep-cultivation of Planctomycetes and their phenomic and genomic characterization uncovers novel biology.</title>
        <authorList>
            <person name="Wiegand S."/>
            <person name="Jogler M."/>
            <person name="Boedeker C."/>
            <person name="Pinto D."/>
            <person name="Vollmers J."/>
            <person name="Rivas-Marin E."/>
            <person name="Kohn T."/>
            <person name="Peeters S.H."/>
            <person name="Heuer A."/>
            <person name="Rast P."/>
            <person name="Oberbeckmann S."/>
            <person name="Bunk B."/>
            <person name="Jeske O."/>
            <person name="Meyerdierks A."/>
            <person name="Storesund J.E."/>
            <person name="Kallscheuer N."/>
            <person name="Luecker S."/>
            <person name="Lage O.M."/>
            <person name="Pohl T."/>
            <person name="Merkel B.J."/>
            <person name="Hornburger P."/>
            <person name="Mueller R.-W."/>
            <person name="Bruemmer F."/>
            <person name="Labrenz M."/>
            <person name="Spormann A.M."/>
            <person name="Op Den Camp H."/>
            <person name="Overmann J."/>
            <person name="Amann R."/>
            <person name="Jetten M.S.M."/>
            <person name="Mascher T."/>
            <person name="Medema M.H."/>
            <person name="Devos D.P."/>
            <person name="Kaster A.-K."/>
            <person name="Ovreas L."/>
            <person name="Rohde M."/>
            <person name="Galperin M.Y."/>
            <person name="Jogler C."/>
        </authorList>
    </citation>
    <scope>NUCLEOTIDE SEQUENCE [LARGE SCALE GENOMIC DNA]</scope>
    <source>
        <strain evidence="2 3">Enr8</strain>
    </source>
</reference>
<keyword evidence="1" id="KW-1133">Transmembrane helix</keyword>
<gene>
    <name evidence="2" type="ORF">Enr8_02700</name>
</gene>
<evidence type="ECO:0000313" key="2">
    <source>
        <dbReference type="EMBL" id="TWT38577.1"/>
    </source>
</evidence>
<dbReference type="Proteomes" id="UP000318878">
    <property type="component" value="Unassembled WGS sequence"/>
</dbReference>
<organism evidence="2 3">
    <name type="scientific">Blastopirellula retiformator</name>
    <dbReference type="NCBI Taxonomy" id="2527970"/>
    <lineage>
        <taxon>Bacteria</taxon>
        <taxon>Pseudomonadati</taxon>
        <taxon>Planctomycetota</taxon>
        <taxon>Planctomycetia</taxon>
        <taxon>Pirellulales</taxon>
        <taxon>Pirellulaceae</taxon>
        <taxon>Blastopirellula</taxon>
    </lineage>
</organism>
<name>A0A5C5VKT8_9BACT</name>